<dbReference type="InterPro" id="IPR036047">
    <property type="entry name" value="F-box-like_dom_sf"/>
</dbReference>
<dbReference type="Proteomes" id="UP000077755">
    <property type="component" value="Chromosome 3"/>
</dbReference>
<evidence type="ECO:0000313" key="1">
    <source>
        <dbReference type="EMBL" id="WOG92493.1"/>
    </source>
</evidence>
<organism evidence="1 2">
    <name type="scientific">Daucus carota subsp. sativus</name>
    <name type="common">Carrot</name>
    <dbReference type="NCBI Taxonomy" id="79200"/>
    <lineage>
        <taxon>Eukaryota</taxon>
        <taxon>Viridiplantae</taxon>
        <taxon>Streptophyta</taxon>
        <taxon>Embryophyta</taxon>
        <taxon>Tracheophyta</taxon>
        <taxon>Spermatophyta</taxon>
        <taxon>Magnoliopsida</taxon>
        <taxon>eudicotyledons</taxon>
        <taxon>Gunneridae</taxon>
        <taxon>Pentapetalae</taxon>
        <taxon>asterids</taxon>
        <taxon>campanulids</taxon>
        <taxon>Apiales</taxon>
        <taxon>Apiaceae</taxon>
        <taxon>Apioideae</taxon>
        <taxon>Scandiceae</taxon>
        <taxon>Daucinae</taxon>
        <taxon>Daucus</taxon>
        <taxon>Daucus sect. Daucus</taxon>
    </lineage>
</organism>
<gene>
    <name evidence="1" type="ORF">DCAR_0311762</name>
</gene>
<evidence type="ECO:0000313" key="2">
    <source>
        <dbReference type="Proteomes" id="UP000077755"/>
    </source>
</evidence>
<dbReference type="Gene3D" id="1.20.1280.50">
    <property type="match status" value="1"/>
</dbReference>
<accession>A0A166AP13</accession>
<reference evidence="1" key="1">
    <citation type="journal article" date="2016" name="Nat. Genet.">
        <title>A high-quality carrot genome assembly provides new insights into carotenoid accumulation and asterid genome evolution.</title>
        <authorList>
            <person name="Iorizzo M."/>
            <person name="Ellison S."/>
            <person name="Senalik D."/>
            <person name="Zeng P."/>
            <person name="Satapoomin P."/>
            <person name="Huang J."/>
            <person name="Bowman M."/>
            <person name="Iovene M."/>
            <person name="Sanseverino W."/>
            <person name="Cavagnaro P."/>
            <person name="Yildiz M."/>
            <person name="Macko-Podgorni A."/>
            <person name="Moranska E."/>
            <person name="Grzebelus E."/>
            <person name="Grzebelus D."/>
            <person name="Ashrafi H."/>
            <person name="Zheng Z."/>
            <person name="Cheng S."/>
            <person name="Spooner D."/>
            <person name="Van Deynze A."/>
            <person name="Simon P."/>
        </authorList>
    </citation>
    <scope>NUCLEOTIDE SEQUENCE</scope>
    <source>
        <tissue evidence="1">Leaf</tissue>
    </source>
</reference>
<dbReference type="PANTHER" id="PTHR33736:SF13">
    <property type="entry name" value="OS11G0155100 PROTEIN"/>
    <property type="match status" value="1"/>
</dbReference>
<dbReference type="OMA" id="RLDMICI"/>
<dbReference type="PANTHER" id="PTHR33736">
    <property type="entry name" value="F-BOX PROTEIN-RELATED"/>
    <property type="match status" value="1"/>
</dbReference>
<dbReference type="KEGG" id="dcr:108213585"/>
<dbReference type="Gramene" id="KZN01576">
    <property type="protein sequence ID" value="KZN01576"/>
    <property type="gene ID" value="DCAR_010330"/>
</dbReference>
<dbReference type="InterPro" id="IPR045283">
    <property type="entry name" value="AT3G44326-like"/>
</dbReference>
<dbReference type="SUPFAM" id="SSF81383">
    <property type="entry name" value="F-box domain"/>
    <property type="match status" value="1"/>
</dbReference>
<proteinExistence type="predicted"/>
<keyword evidence="2" id="KW-1185">Reference proteome</keyword>
<protein>
    <submittedName>
        <fullName evidence="1">Uncharacterized protein</fullName>
    </submittedName>
</protein>
<dbReference type="EMBL" id="CP093345">
    <property type="protein sequence ID" value="WOG92493.1"/>
    <property type="molecule type" value="Genomic_DNA"/>
</dbReference>
<reference evidence="1" key="2">
    <citation type="submission" date="2022-03" db="EMBL/GenBank/DDBJ databases">
        <title>Draft title - Genomic analysis of global carrot germplasm unveils the trajectory of domestication and the origin of high carotenoid orange carrot.</title>
        <authorList>
            <person name="Iorizzo M."/>
            <person name="Ellison S."/>
            <person name="Senalik D."/>
            <person name="Macko-Podgorni A."/>
            <person name="Grzebelus D."/>
            <person name="Bostan H."/>
            <person name="Rolling W."/>
            <person name="Curaba J."/>
            <person name="Simon P."/>
        </authorList>
    </citation>
    <scope>NUCLEOTIDE SEQUENCE</scope>
    <source>
        <tissue evidence="1">Leaf</tissue>
    </source>
</reference>
<sequence>MTTIAALHSDIIETHLLAKFDGPSLVSAASTCHFLNTLCNKESLWEDICNSTWNSIKHPLVRHTISSFPAGYRSFYSDSFPLLRANIGQRMLRGHAHAHASELISAVDIHFENKPLYSKVIVNYTNTNTSAPCFPGSLFSVNLIECKETVEIPLEYQGNENACMSKLEEGLRLSWIVIDPALKRAANVSSLRPVSVRPYRDGIKVIYATFLSGDCCGIHTTELVECRIVTIFKCDEGKMLRLREVSLCVVDMVRTRLDRGRSLRILEAAMERADRKKENGDGKKMYGKYLEFKRKKKEEQKRRRDRIYVVLWVFQAIIWVFFAISLISLLYPA</sequence>
<dbReference type="AlphaFoldDB" id="A0A166AP13"/>
<name>A0A166AP13_DAUCS</name>
<dbReference type="OrthoDB" id="671172at2759"/>